<dbReference type="AlphaFoldDB" id="A0A1J1LKZ4"/>
<protein>
    <submittedName>
        <fullName evidence="2">Uncharacterized protein</fullName>
    </submittedName>
</protein>
<evidence type="ECO:0000256" key="1">
    <source>
        <dbReference type="SAM" id="Phobius"/>
    </source>
</evidence>
<accession>A0A1J1LKZ4</accession>
<evidence type="ECO:0000313" key="2">
    <source>
        <dbReference type="EMBL" id="CUR33147.1"/>
    </source>
</evidence>
<dbReference type="RefSeq" id="WP_072719789.1">
    <property type="nucleotide sequence ID" value="NZ_LN889802.1"/>
</dbReference>
<dbReference type="STRING" id="671072.PL9214500394"/>
<dbReference type="Proteomes" id="UP000184315">
    <property type="component" value="Unassembled WGS sequence"/>
</dbReference>
<organism evidence="2 3">
    <name type="scientific">Planktothrix tepida PCC 9214</name>
    <dbReference type="NCBI Taxonomy" id="671072"/>
    <lineage>
        <taxon>Bacteria</taxon>
        <taxon>Bacillati</taxon>
        <taxon>Cyanobacteriota</taxon>
        <taxon>Cyanophyceae</taxon>
        <taxon>Oscillatoriophycideae</taxon>
        <taxon>Oscillatoriales</taxon>
        <taxon>Microcoleaceae</taxon>
        <taxon>Planktothrix</taxon>
    </lineage>
</organism>
<dbReference type="EMBL" id="CZDF01000156">
    <property type="protein sequence ID" value="CUR33147.1"/>
    <property type="molecule type" value="Genomic_DNA"/>
</dbReference>
<keyword evidence="3" id="KW-1185">Reference proteome</keyword>
<keyword evidence="1" id="KW-1133">Transmembrane helix</keyword>
<reference evidence="3" key="1">
    <citation type="submission" date="2015-10" db="EMBL/GenBank/DDBJ databases">
        <authorList>
            <person name="Regsiter A."/>
            <person name="william w."/>
        </authorList>
    </citation>
    <scope>NUCLEOTIDE SEQUENCE [LARGE SCALE GENOMIC DNA]</scope>
</reference>
<evidence type="ECO:0000313" key="3">
    <source>
        <dbReference type="Proteomes" id="UP000184315"/>
    </source>
</evidence>
<dbReference type="OrthoDB" id="459355at2"/>
<gene>
    <name evidence="2" type="ORF">PL9214500394</name>
</gene>
<proteinExistence type="predicted"/>
<keyword evidence="1" id="KW-0812">Transmembrane</keyword>
<sequence length="107" mass="11913">MLKSSLAFRAGFSTGLFFTLCFIVLGDSLFTSLGLGILSGWSVGCLVKWWQIDQKPEQSEPFEIEVITDNLSDILVKSKLLPPQAKSTARPTQATTLLGWMFKRNKD</sequence>
<keyword evidence="1" id="KW-0472">Membrane</keyword>
<feature type="transmembrane region" description="Helical" evidence="1">
    <location>
        <begin position="7"/>
        <end position="26"/>
    </location>
</feature>
<name>A0A1J1LKZ4_9CYAN</name>